<evidence type="ECO:0000256" key="1">
    <source>
        <dbReference type="ARBA" id="ARBA00004443"/>
    </source>
</evidence>
<evidence type="ECO:0000256" key="5">
    <source>
        <dbReference type="ARBA" id="ARBA00022660"/>
    </source>
</evidence>
<gene>
    <name evidence="10" type="ORF">EGW08_002526</name>
</gene>
<evidence type="ECO:0000256" key="9">
    <source>
        <dbReference type="ARBA" id="ARBA00023136"/>
    </source>
</evidence>
<keyword evidence="11" id="KW-1185">Reference proteome</keyword>
<evidence type="ECO:0000313" key="11">
    <source>
        <dbReference type="Proteomes" id="UP000271974"/>
    </source>
</evidence>
<comment type="caution">
    <text evidence="10">The sequence shown here is derived from an EMBL/GenBank/DDBJ whole genome shotgun (WGS) entry which is preliminary data.</text>
</comment>
<evidence type="ECO:0000256" key="6">
    <source>
        <dbReference type="ARBA" id="ARBA00022792"/>
    </source>
</evidence>
<keyword evidence="8" id="KW-0496">Mitochondrion</keyword>
<keyword evidence="5" id="KW-0679">Respiratory chain</keyword>
<accession>A0A433U7N6</accession>
<proteinExistence type="inferred from homology"/>
<keyword evidence="6" id="KW-0999">Mitochondrion inner membrane</keyword>
<dbReference type="OrthoDB" id="6017729at2759"/>
<dbReference type="EMBL" id="RQTK01000049">
    <property type="protein sequence ID" value="RUS89708.1"/>
    <property type="molecule type" value="Genomic_DNA"/>
</dbReference>
<evidence type="ECO:0000256" key="2">
    <source>
        <dbReference type="ARBA" id="ARBA00008317"/>
    </source>
</evidence>
<sequence length="168" mass="20007">MGGDDSNQSKPVKGSITDLKIQNIAYGLFRAVDAPVTYFRENIVEPLQRRNTSEKFYHRKFKRVPTVDQCDFEDPVCIYEADQQFFRDKQVDSNIVKFLRQRMIECITWEGPDSNYKCMKLQDEYEKAATNWFIKYGDIRTHKGSIEAYMKQKHRLIWERQNPDVKLH</sequence>
<evidence type="ECO:0000256" key="8">
    <source>
        <dbReference type="ARBA" id="ARBA00023128"/>
    </source>
</evidence>
<keyword evidence="7" id="KW-0249">Electron transport</keyword>
<evidence type="ECO:0000256" key="3">
    <source>
        <dbReference type="ARBA" id="ARBA00014109"/>
    </source>
</evidence>
<keyword evidence="4" id="KW-0813">Transport</keyword>
<name>A0A433U7N6_ELYCH</name>
<dbReference type="GO" id="GO:0045271">
    <property type="term" value="C:respiratory chain complex I"/>
    <property type="evidence" value="ECO:0007669"/>
    <property type="project" value="UniProtKB-ARBA"/>
</dbReference>
<reference evidence="10 11" key="1">
    <citation type="submission" date="2019-01" db="EMBL/GenBank/DDBJ databases">
        <title>A draft genome assembly of the solar-powered sea slug Elysia chlorotica.</title>
        <authorList>
            <person name="Cai H."/>
            <person name="Li Q."/>
            <person name="Fang X."/>
            <person name="Li J."/>
            <person name="Curtis N.E."/>
            <person name="Altenburger A."/>
            <person name="Shibata T."/>
            <person name="Feng M."/>
            <person name="Maeda T."/>
            <person name="Schwartz J.A."/>
            <person name="Shigenobu S."/>
            <person name="Lundholm N."/>
            <person name="Nishiyama T."/>
            <person name="Yang H."/>
            <person name="Hasebe M."/>
            <person name="Li S."/>
            <person name="Pierce S.K."/>
            <person name="Wang J."/>
        </authorList>
    </citation>
    <scope>NUCLEOTIDE SEQUENCE [LARGE SCALE GENOMIC DNA]</scope>
    <source>
        <strain evidence="10">EC2010</strain>
        <tissue evidence="10">Whole organism of an adult</tissue>
    </source>
</reference>
<dbReference type="InterPro" id="IPR019377">
    <property type="entry name" value="NADH_UbQ_OxRdtase_su10"/>
</dbReference>
<keyword evidence="9" id="KW-0472">Membrane</keyword>
<comment type="subcellular location">
    <subcellularLocation>
        <location evidence="1">Mitochondrion inner membrane</location>
        <topology evidence="1">Peripheral membrane protein</topology>
        <orientation evidence="1">Matrix side</orientation>
    </subcellularLocation>
</comment>
<dbReference type="Proteomes" id="UP000271974">
    <property type="component" value="Unassembled WGS sequence"/>
</dbReference>
<evidence type="ECO:0000256" key="7">
    <source>
        <dbReference type="ARBA" id="ARBA00022982"/>
    </source>
</evidence>
<dbReference type="PANTHER" id="PTHR13094:SF1">
    <property type="entry name" value="NADH DEHYDROGENASE [UBIQUINONE] 1 BETA SUBCOMPLEX SUBUNIT 10"/>
    <property type="match status" value="1"/>
</dbReference>
<dbReference type="AlphaFoldDB" id="A0A433U7N6"/>
<dbReference type="STRING" id="188477.A0A433U7N6"/>
<evidence type="ECO:0000256" key="4">
    <source>
        <dbReference type="ARBA" id="ARBA00022448"/>
    </source>
</evidence>
<evidence type="ECO:0000313" key="10">
    <source>
        <dbReference type="EMBL" id="RUS89708.1"/>
    </source>
</evidence>
<comment type="similarity">
    <text evidence="2">Belongs to the complex I NDUFB10 subunit family.</text>
</comment>
<dbReference type="Pfam" id="PF10249">
    <property type="entry name" value="NDUFB10"/>
    <property type="match status" value="1"/>
</dbReference>
<dbReference type="GO" id="GO:0005743">
    <property type="term" value="C:mitochondrial inner membrane"/>
    <property type="evidence" value="ECO:0007669"/>
    <property type="project" value="UniProtKB-SubCell"/>
</dbReference>
<protein>
    <recommendedName>
        <fullName evidence="3">NADH dehydrogenase [ubiquinone] 1 beta subcomplex subunit 10</fullName>
    </recommendedName>
</protein>
<dbReference type="PANTHER" id="PTHR13094">
    <property type="entry name" value="NADH-UBIQUINONE OXIDOREDUCTASE PDSW SUBUNIT"/>
    <property type="match status" value="1"/>
</dbReference>
<organism evidence="10 11">
    <name type="scientific">Elysia chlorotica</name>
    <name type="common">Eastern emerald elysia</name>
    <name type="synonym">Sea slug</name>
    <dbReference type="NCBI Taxonomy" id="188477"/>
    <lineage>
        <taxon>Eukaryota</taxon>
        <taxon>Metazoa</taxon>
        <taxon>Spiralia</taxon>
        <taxon>Lophotrochozoa</taxon>
        <taxon>Mollusca</taxon>
        <taxon>Gastropoda</taxon>
        <taxon>Heterobranchia</taxon>
        <taxon>Euthyneura</taxon>
        <taxon>Panpulmonata</taxon>
        <taxon>Sacoglossa</taxon>
        <taxon>Placobranchoidea</taxon>
        <taxon>Plakobranchidae</taxon>
        <taxon>Elysia</taxon>
    </lineage>
</organism>
<dbReference type="InterPro" id="IPR039993">
    <property type="entry name" value="NDUFB10"/>
</dbReference>